<organism evidence="1 2">
    <name type="scientific">[Clostridium] celerecrescens 18A</name>
    <dbReference type="NCBI Taxonomy" id="1286362"/>
    <lineage>
        <taxon>Bacteria</taxon>
        <taxon>Bacillati</taxon>
        <taxon>Bacillota</taxon>
        <taxon>Clostridia</taxon>
        <taxon>Lachnospirales</taxon>
        <taxon>Lachnospiraceae</taxon>
        <taxon>Lacrimispora</taxon>
    </lineage>
</organism>
<proteinExistence type="predicted"/>
<dbReference type="AlphaFoldDB" id="A0A2M8Z3I0"/>
<comment type="caution">
    <text evidence="1">The sequence shown here is derived from an EMBL/GenBank/DDBJ whole genome shotgun (WGS) entry which is preliminary data.</text>
</comment>
<accession>A0A2M8Z3I0</accession>
<protein>
    <submittedName>
        <fullName evidence="1">Uncharacterized protein</fullName>
    </submittedName>
</protein>
<gene>
    <name evidence="1" type="ORF">H171_1489</name>
</gene>
<evidence type="ECO:0000313" key="2">
    <source>
        <dbReference type="Proteomes" id="UP000231092"/>
    </source>
</evidence>
<reference evidence="1 2" key="1">
    <citation type="submission" date="2017-11" db="EMBL/GenBank/DDBJ databases">
        <title>Understudied soil microbes with underappreciated capabilities: Untangling the Clostridium saccharolyticum group.</title>
        <authorList>
            <person name="Leschine S."/>
        </authorList>
    </citation>
    <scope>NUCLEOTIDE SEQUENCE [LARGE SCALE GENOMIC DNA]</scope>
    <source>
        <strain evidence="1 2">18A</strain>
    </source>
</reference>
<dbReference type="EMBL" id="PGET01000001">
    <property type="protein sequence ID" value="PJJ28001.1"/>
    <property type="molecule type" value="Genomic_DNA"/>
</dbReference>
<sequence>MDLGGSLPVSGLLLVHNRKTVRISDGIVFVITVPLRYSRVGVKGNYKFTQKRTEPA</sequence>
<name>A0A2M8Z3I0_9FIRM</name>
<dbReference type="Proteomes" id="UP000231092">
    <property type="component" value="Unassembled WGS sequence"/>
</dbReference>
<evidence type="ECO:0000313" key="1">
    <source>
        <dbReference type="EMBL" id="PJJ28001.1"/>
    </source>
</evidence>